<sequence length="164" mass="18182">MKSCWWPILLTLRISHKSNQPSITSSSSHLRLKFGVWAATTPVPTTYLKALLLAACSSRESRLMLAKLDTRLTPAFLPFLPLVTQSPPPWDQGRILHHNCTVSAVENLFPIPFDCKTAASFNIATCSTNRGRTIIMGASEGYLLRRRICHRRCGTSLPPPHGST</sequence>
<dbReference type="HOGENOM" id="CLU_1619155_0_0_1"/>
<name>A0A067S5C6_GALM3</name>
<protein>
    <submittedName>
        <fullName evidence="1">Uncharacterized protein</fullName>
    </submittedName>
</protein>
<proteinExistence type="predicted"/>
<dbReference type="Proteomes" id="UP000027222">
    <property type="component" value="Unassembled WGS sequence"/>
</dbReference>
<evidence type="ECO:0000313" key="2">
    <source>
        <dbReference type="Proteomes" id="UP000027222"/>
    </source>
</evidence>
<evidence type="ECO:0000313" key="1">
    <source>
        <dbReference type="EMBL" id="KDR65986.1"/>
    </source>
</evidence>
<gene>
    <name evidence="1" type="ORF">GALMADRAFT_1212050</name>
</gene>
<reference evidence="2" key="1">
    <citation type="journal article" date="2014" name="Proc. Natl. Acad. Sci. U.S.A.">
        <title>Extensive sampling of basidiomycete genomes demonstrates inadequacy of the white-rot/brown-rot paradigm for wood decay fungi.</title>
        <authorList>
            <person name="Riley R."/>
            <person name="Salamov A.A."/>
            <person name="Brown D.W."/>
            <person name="Nagy L.G."/>
            <person name="Floudas D."/>
            <person name="Held B.W."/>
            <person name="Levasseur A."/>
            <person name="Lombard V."/>
            <person name="Morin E."/>
            <person name="Otillar R."/>
            <person name="Lindquist E.A."/>
            <person name="Sun H."/>
            <person name="LaButti K.M."/>
            <person name="Schmutz J."/>
            <person name="Jabbour D."/>
            <person name="Luo H."/>
            <person name="Baker S.E."/>
            <person name="Pisabarro A.G."/>
            <person name="Walton J.D."/>
            <person name="Blanchette R.A."/>
            <person name="Henrissat B."/>
            <person name="Martin F."/>
            <person name="Cullen D."/>
            <person name="Hibbett D.S."/>
            <person name="Grigoriev I.V."/>
        </authorList>
    </citation>
    <scope>NUCLEOTIDE SEQUENCE [LARGE SCALE GENOMIC DNA]</scope>
    <source>
        <strain evidence="2">CBS 339.88</strain>
    </source>
</reference>
<dbReference type="EMBL" id="KL142429">
    <property type="protein sequence ID" value="KDR65986.1"/>
    <property type="molecule type" value="Genomic_DNA"/>
</dbReference>
<dbReference type="AlphaFoldDB" id="A0A067S5C6"/>
<keyword evidence="2" id="KW-1185">Reference proteome</keyword>
<organism evidence="1 2">
    <name type="scientific">Galerina marginata (strain CBS 339.88)</name>
    <dbReference type="NCBI Taxonomy" id="685588"/>
    <lineage>
        <taxon>Eukaryota</taxon>
        <taxon>Fungi</taxon>
        <taxon>Dikarya</taxon>
        <taxon>Basidiomycota</taxon>
        <taxon>Agaricomycotina</taxon>
        <taxon>Agaricomycetes</taxon>
        <taxon>Agaricomycetidae</taxon>
        <taxon>Agaricales</taxon>
        <taxon>Agaricineae</taxon>
        <taxon>Strophariaceae</taxon>
        <taxon>Galerina</taxon>
    </lineage>
</organism>
<accession>A0A067S5C6</accession>